<dbReference type="EMBL" id="CP035108">
    <property type="protein sequence ID" value="QAR34365.1"/>
    <property type="molecule type" value="Genomic_DNA"/>
</dbReference>
<evidence type="ECO:0000313" key="3">
    <source>
        <dbReference type="EMBL" id="QAR34365.1"/>
    </source>
</evidence>
<organism evidence="3 4">
    <name type="scientific">Geovibrio thiophilus</name>
    <dbReference type="NCBI Taxonomy" id="139438"/>
    <lineage>
        <taxon>Bacteria</taxon>
        <taxon>Pseudomonadati</taxon>
        <taxon>Deferribacterota</taxon>
        <taxon>Deferribacteres</taxon>
        <taxon>Deferribacterales</taxon>
        <taxon>Geovibrionaceae</taxon>
        <taxon>Geovibrio</taxon>
    </lineage>
</organism>
<proteinExistence type="predicted"/>
<sequence>MKLTKYQVFLSSTYSDLIEEREGIIKAILEMYHIPIGMEMFSAEDEDQWEIIRRTIEVSDYYILVLGLRYGSKTSEGISFTQKEYEYALEKKIPVLAFVMRDTVSLSKDKRDDDLSEINTFRKLVLTNSKMAQHWETKDELIKNVSISLMKQIMQKPGIGWIRGDKAGAEEALSKELTILSKENRKLREKIIDLESKISKKKPVIELEIEPPIVDDNFFSYKKVEMPAILKLSDIKGHLLEYVSEEDIDKYNNSIPNQDELKKFNDESEYFYKIHNYSVPLVIKVANTGSVKANNLYIDIKFPEHFVIYENSDKHNEPKSPIPFNPINRAQAEYNKKITKRELPSHLKTLLGLENQFNKFTSLAAMPELNLPHLSSINQKWWTKLNGNKITVKIDSLLHTREMLFDDEYMIAPLTTGKHTIEIHVICEEYEDIDTKFIEFNI</sequence>
<dbReference type="InterPro" id="IPR025139">
    <property type="entry name" value="DUF4062"/>
</dbReference>
<name>A0A3R5UZN5_9BACT</name>
<gene>
    <name evidence="3" type="ORF">EP073_13420</name>
</gene>
<reference evidence="3 4" key="1">
    <citation type="submission" date="2019-01" db="EMBL/GenBank/DDBJ databases">
        <title>Geovibrio thiophilus DSM 11263, complete genome.</title>
        <authorList>
            <person name="Spring S."/>
            <person name="Bunk B."/>
            <person name="Sproer C."/>
        </authorList>
    </citation>
    <scope>NUCLEOTIDE SEQUENCE [LARGE SCALE GENOMIC DNA]</scope>
    <source>
        <strain evidence="3 4">DSM 11263</strain>
    </source>
</reference>
<evidence type="ECO:0000256" key="1">
    <source>
        <dbReference type="SAM" id="Coils"/>
    </source>
</evidence>
<feature type="coiled-coil region" evidence="1">
    <location>
        <begin position="170"/>
        <end position="197"/>
    </location>
</feature>
<dbReference type="KEGG" id="gtl:EP073_13420"/>
<keyword evidence="4" id="KW-1185">Reference proteome</keyword>
<dbReference type="Proteomes" id="UP000287502">
    <property type="component" value="Chromosome"/>
</dbReference>
<accession>A0A3R5UZN5</accession>
<protein>
    <submittedName>
        <fullName evidence="3">DUF4062 domain-containing protein</fullName>
    </submittedName>
</protein>
<dbReference type="OrthoDB" id="72299at2"/>
<dbReference type="AlphaFoldDB" id="A0A3R5UZN5"/>
<feature type="domain" description="DUF4062" evidence="2">
    <location>
        <begin position="7"/>
        <end position="88"/>
    </location>
</feature>
<evidence type="ECO:0000313" key="4">
    <source>
        <dbReference type="Proteomes" id="UP000287502"/>
    </source>
</evidence>
<dbReference type="Pfam" id="PF13271">
    <property type="entry name" value="DUF4062"/>
    <property type="match status" value="1"/>
</dbReference>
<dbReference type="RefSeq" id="WP_128467670.1">
    <property type="nucleotide sequence ID" value="NZ_CP035108.1"/>
</dbReference>
<keyword evidence="1" id="KW-0175">Coiled coil</keyword>
<evidence type="ECO:0000259" key="2">
    <source>
        <dbReference type="Pfam" id="PF13271"/>
    </source>
</evidence>